<evidence type="ECO:0000256" key="1">
    <source>
        <dbReference type="SAM" id="MobiDB-lite"/>
    </source>
</evidence>
<organism evidence="3 4">
    <name type="scientific">Williamsia limnetica</name>
    <dbReference type="NCBI Taxonomy" id="882452"/>
    <lineage>
        <taxon>Bacteria</taxon>
        <taxon>Bacillati</taxon>
        <taxon>Actinomycetota</taxon>
        <taxon>Actinomycetes</taxon>
        <taxon>Mycobacteriales</taxon>
        <taxon>Nocardiaceae</taxon>
        <taxon>Williamsia</taxon>
    </lineage>
</organism>
<accession>A0A318RUE6</accession>
<name>A0A318RUE6_WILLI</name>
<protein>
    <recommendedName>
        <fullName evidence="5">MspA protein</fullName>
    </recommendedName>
</protein>
<sequence>MTVRRSRVLSAALLTAFAVTAVGAGSVAAAPNSFADRTVTKSTDDGWQVSVTKASEKLRSVPPLNQSQSGVLENVLP</sequence>
<dbReference type="Proteomes" id="UP000247591">
    <property type="component" value="Unassembled WGS sequence"/>
</dbReference>
<feature type="signal peptide" evidence="2">
    <location>
        <begin position="1"/>
        <end position="24"/>
    </location>
</feature>
<evidence type="ECO:0008006" key="5">
    <source>
        <dbReference type="Google" id="ProtNLM"/>
    </source>
</evidence>
<comment type="caution">
    <text evidence="3">The sequence shown here is derived from an EMBL/GenBank/DDBJ whole genome shotgun (WGS) entry which is preliminary data.</text>
</comment>
<feature type="chain" id="PRO_5039200345" description="MspA protein" evidence="2">
    <location>
        <begin position="25"/>
        <end position="77"/>
    </location>
</feature>
<gene>
    <name evidence="3" type="ORF">DFR67_11976</name>
</gene>
<evidence type="ECO:0000256" key="2">
    <source>
        <dbReference type="SAM" id="SignalP"/>
    </source>
</evidence>
<proteinExistence type="predicted"/>
<keyword evidence="2" id="KW-0732">Signal</keyword>
<dbReference type="Gene3D" id="2.60.40.1650">
    <property type="entry name" value="Porin MspA (Ig-like beta-sandwich domain)"/>
    <property type="match status" value="1"/>
</dbReference>
<evidence type="ECO:0000313" key="4">
    <source>
        <dbReference type="Proteomes" id="UP000247591"/>
    </source>
</evidence>
<feature type="region of interest" description="Disordered" evidence="1">
    <location>
        <begin position="58"/>
        <end position="77"/>
    </location>
</feature>
<dbReference type="EMBL" id="QJSP01000019">
    <property type="protein sequence ID" value="PYE12969.1"/>
    <property type="molecule type" value="Genomic_DNA"/>
</dbReference>
<reference evidence="3 4" key="1">
    <citation type="submission" date="2018-06" db="EMBL/GenBank/DDBJ databases">
        <title>Genomic Encyclopedia of Type Strains, Phase IV (KMG-IV): sequencing the most valuable type-strain genomes for metagenomic binning, comparative biology and taxonomic classification.</title>
        <authorList>
            <person name="Goeker M."/>
        </authorList>
    </citation>
    <scope>NUCLEOTIDE SEQUENCE [LARGE SCALE GENOMIC DNA]</scope>
    <source>
        <strain evidence="3 4">DSM 45521</strain>
    </source>
</reference>
<evidence type="ECO:0000313" key="3">
    <source>
        <dbReference type="EMBL" id="PYE12969.1"/>
    </source>
</evidence>
<keyword evidence="4" id="KW-1185">Reference proteome</keyword>
<dbReference type="AlphaFoldDB" id="A0A318RUE6"/>